<dbReference type="EMBL" id="KN832975">
    <property type="protein sequence ID" value="KIM89174.1"/>
    <property type="molecule type" value="Genomic_DNA"/>
</dbReference>
<dbReference type="HOGENOM" id="CLU_1256169_0_0_1"/>
<evidence type="ECO:0000313" key="3">
    <source>
        <dbReference type="Proteomes" id="UP000054166"/>
    </source>
</evidence>
<accession>A0A0C3GBS9</accession>
<dbReference type="AlphaFoldDB" id="A0A0C3GBS9"/>
<organism evidence="2 3">
    <name type="scientific">Piloderma croceum (strain F 1598)</name>
    <dbReference type="NCBI Taxonomy" id="765440"/>
    <lineage>
        <taxon>Eukaryota</taxon>
        <taxon>Fungi</taxon>
        <taxon>Dikarya</taxon>
        <taxon>Basidiomycota</taxon>
        <taxon>Agaricomycotina</taxon>
        <taxon>Agaricomycetes</taxon>
        <taxon>Agaricomycetidae</taxon>
        <taxon>Atheliales</taxon>
        <taxon>Atheliaceae</taxon>
        <taxon>Piloderma</taxon>
    </lineage>
</organism>
<protein>
    <submittedName>
        <fullName evidence="2">Uncharacterized protein</fullName>
    </submittedName>
</protein>
<feature type="compositionally biased region" description="Low complexity" evidence="1">
    <location>
        <begin position="69"/>
        <end position="87"/>
    </location>
</feature>
<name>A0A0C3GBS9_PILCF</name>
<reference evidence="2 3" key="1">
    <citation type="submission" date="2014-04" db="EMBL/GenBank/DDBJ databases">
        <authorList>
            <consortium name="DOE Joint Genome Institute"/>
            <person name="Kuo A."/>
            <person name="Tarkka M."/>
            <person name="Buscot F."/>
            <person name="Kohler A."/>
            <person name="Nagy L.G."/>
            <person name="Floudas D."/>
            <person name="Copeland A."/>
            <person name="Barry K.W."/>
            <person name="Cichocki N."/>
            <person name="Veneault-Fourrey C."/>
            <person name="LaButti K."/>
            <person name="Lindquist E.A."/>
            <person name="Lipzen A."/>
            <person name="Lundell T."/>
            <person name="Morin E."/>
            <person name="Murat C."/>
            <person name="Sun H."/>
            <person name="Tunlid A."/>
            <person name="Henrissat B."/>
            <person name="Grigoriev I.V."/>
            <person name="Hibbett D.S."/>
            <person name="Martin F."/>
            <person name="Nordberg H.P."/>
            <person name="Cantor M.N."/>
            <person name="Hua S.X."/>
        </authorList>
    </citation>
    <scope>NUCLEOTIDE SEQUENCE [LARGE SCALE GENOMIC DNA]</scope>
    <source>
        <strain evidence="2 3">F 1598</strain>
    </source>
</reference>
<reference evidence="3" key="2">
    <citation type="submission" date="2015-01" db="EMBL/GenBank/DDBJ databases">
        <title>Evolutionary Origins and Diversification of the Mycorrhizal Mutualists.</title>
        <authorList>
            <consortium name="DOE Joint Genome Institute"/>
            <consortium name="Mycorrhizal Genomics Consortium"/>
            <person name="Kohler A."/>
            <person name="Kuo A."/>
            <person name="Nagy L.G."/>
            <person name="Floudas D."/>
            <person name="Copeland A."/>
            <person name="Barry K.W."/>
            <person name="Cichocki N."/>
            <person name="Veneault-Fourrey C."/>
            <person name="LaButti K."/>
            <person name="Lindquist E.A."/>
            <person name="Lipzen A."/>
            <person name="Lundell T."/>
            <person name="Morin E."/>
            <person name="Murat C."/>
            <person name="Riley R."/>
            <person name="Ohm R."/>
            <person name="Sun H."/>
            <person name="Tunlid A."/>
            <person name="Henrissat B."/>
            <person name="Grigoriev I.V."/>
            <person name="Hibbett D.S."/>
            <person name="Martin F."/>
        </authorList>
    </citation>
    <scope>NUCLEOTIDE SEQUENCE [LARGE SCALE GENOMIC DNA]</scope>
    <source>
        <strain evidence="3">F 1598</strain>
    </source>
</reference>
<dbReference type="STRING" id="765440.A0A0C3GBS9"/>
<feature type="compositionally biased region" description="Basic residues" evidence="1">
    <location>
        <begin position="88"/>
        <end position="98"/>
    </location>
</feature>
<proteinExistence type="predicted"/>
<keyword evidence="3" id="KW-1185">Reference proteome</keyword>
<evidence type="ECO:0000256" key="1">
    <source>
        <dbReference type="SAM" id="MobiDB-lite"/>
    </source>
</evidence>
<gene>
    <name evidence="2" type="ORF">PILCRDRAFT_214610</name>
</gene>
<feature type="compositionally biased region" description="Acidic residues" evidence="1">
    <location>
        <begin position="35"/>
        <end position="53"/>
    </location>
</feature>
<dbReference type="Proteomes" id="UP000054166">
    <property type="component" value="Unassembled WGS sequence"/>
</dbReference>
<feature type="region of interest" description="Disordered" evidence="1">
    <location>
        <begin position="1"/>
        <end position="119"/>
    </location>
</feature>
<sequence>MPYVPPTSPAHLQAPVRSQRRRTQTKVATVPVYVSDEDADFESEGGDATEDEYIPTPPLNPLKRRRSVETTVSSSGSVSQSPSSSRPAKQRRTSRGRRNIQASERRPQPEDWTTEDDKKWRCQHRPCDHRQWNKRGPDFRRHQRTHTRESQPTPYVCWGVELEHAAASTKPIPGPTDKIRGIPVEYKDVMRIGGCFETFSRLDALKRHLEKTKKGKECATDFNDFRGALSD</sequence>
<dbReference type="InParanoid" id="A0A0C3GBS9"/>
<evidence type="ECO:0000313" key="2">
    <source>
        <dbReference type="EMBL" id="KIM89174.1"/>
    </source>
</evidence>
<dbReference type="OrthoDB" id="8922241at2759"/>
<feature type="compositionally biased region" description="Basic and acidic residues" evidence="1">
    <location>
        <begin position="103"/>
        <end position="119"/>
    </location>
</feature>